<evidence type="ECO:0000256" key="1">
    <source>
        <dbReference type="ARBA" id="ARBA00004395"/>
    </source>
</evidence>
<dbReference type="Proteomes" id="UP001162090">
    <property type="component" value="Chromosome 12"/>
</dbReference>
<keyword evidence="6" id="KW-0746">Sphingolipid metabolism</keyword>
<dbReference type="InterPro" id="IPR001206">
    <property type="entry name" value="Diacylglycerol_kinase_cat_dom"/>
</dbReference>
<feature type="domain" description="DAGKc" evidence="14">
    <location>
        <begin position="257"/>
        <end position="396"/>
    </location>
</feature>
<keyword evidence="8" id="KW-0564">Palmitate</keyword>
<evidence type="ECO:0000256" key="6">
    <source>
        <dbReference type="ARBA" id="ARBA00022919"/>
    </source>
</evidence>
<evidence type="ECO:0000256" key="9">
    <source>
        <dbReference type="ARBA" id="ARBA00043822"/>
    </source>
</evidence>
<feature type="region of interest" description="Disordered" evidence="13">
    <location>
        <begin position="1"/>
        <end position="24"/>
    </location>
</feature>
<dbReference type="FunFam" id="3.40.50.10330:FF:000005">
    <property type="entry name" value="Sphingosine kinase 2"/>
    <property type="match status" value="1"/>
</dbReference>
<evidence type="ECO:0000256" key="10">
    <source>
        <dbReference type="ARBA" id="ARBA00044037"/>
    </source>
</evidence>
<dbReference type="GO" id="GO:0008481">
    <property type="term" value="F:sphingosine kinase activity"/>
    <property type="evidence" value="ECO:0007669"/>
    <property type="project" value="UniProtKB-EC"/>
</dbReference>
<keyword evidence="6" id="KW-0443">Lipid metabolism</keyword>
<dbReference type="Gene3D" id="2.60.200.40">
    <property type="match status" value="1"/>
</dbReference>
<keyword evidence="5" id="KW-0067">ATP-binding</keyword>
<dbReference type="AlphaFoldDB" id="A0AA35J2Y2"/>
<dbReference type="InterPro" id="IPR016064">
    <property type="entry name" value="NAD/diacylglycerol_kinase_sf"/>
</dbReference>
<dbReference type="GO" id="GO:0046512">
    <property type="term" value="P:sphingosine biosynthetic process"/>
    <property type="evidence" value="ECO:0007669"/>
    <property type="project" value="TreeGrafter"/>
</dbReference>
<feature type="compositionally biased region" description="Basic residues" evidence="13">
    <location>
        <begin position="1"/>
        <end position="18"/>
    </location>
</feature>
<dbReference type="SUPFAM" id="SSF111331">
    <property type="entry name" value="NAD kinase/diacylglycerol kinase-like"/>
    <property type="match status" value="1"/>
</dbReference>
<dbReference type="EC" id="2.7.1.91" evidence="10"/>
<evidence type="ECO:0000256" key="3">
    <source>
        <dbReference type="ARBA" id="ARBA00022741"/>
    </source>
</evidence>
<evidence type="ECO:0000256" key="4">
    <source>
        <dbReference type="ARBA" id="ARBA00022777"/>
    </source>
</evidence>
<reference evidence="15" key="1">
    <citation type="submission" date="2022-10" db="EMBL/GenBank/DDBJ databases">
        <authorList>
            <person name="Byrne P K."/>
        </authorList>
    </citation>
    <scope>NUCLEOTIDE SEQUENCE</scope>
    <source>
        <strain evidence="15">CBS7001</strain>
    </source>
</reference>
<protein>
    <recommendedName>
        <fullName evidence="10">sphingosine kinase</fullName>
        <ecNumber evidence="10">2.7.1.91</ecNumber>
    </recommendedName>
</protein>
<dbReference type="PANTHER" id="PTHR12358:SF31">
    <property type="entry name" value="ACYLGLYCEROL KINASE, MITOCHONDRIAL"/>
    <property type="match status" value="1"/>
</dbReference>
<accession>A0AA35J2Y2</accession>
<comment type="catalytic activity">
    <reaction evidence="11">
        <text>(4R)-hydroxysphinganine + ATP = (4R)-hydroxysphinganine 1-phosphate + ADP + H(+)</text>
        <dbReference type="Rhea" id="RHEA:33563"/>
        <dbReference type="ChEBI" id="CHEBI:15378"/>
        <dbReference type="ChEBI" id="CHEBI:30616"/>
        <dbReference type="ChEBI" id="CHEBI:64124"/>
        <dbReference type="ChEBI" id="CHEBI:64795"/>
        <dbReference type="ChEBI" id="CHEBI:456216"/>
        <dbReference type="EC" id="2.7.1.91"/>
    </reaction>
    <physiologicalReaction direction="left-to-right" evidence="11">
        <dbReference type="Rhea" id="RHEA:33564"/>
    </physiologicalReaction>
</comment>
<evidence type="ECO:0000313" key="16">
    <source>
        <dbReference type="Proteomes" id="UP001162090"/>
    </source>
</evidence>
<dbReference type="GO" id="GO:0000139">
    <property type="term" value="C:Golgi membrane"/>
    <property type="evidence" value="ECO:0007669"/>
    <property type="project" value="UniProtKB-SubCell"/>
</dbReference>
<dbReference type="EMBL" id="OX365923">
    <property type="protein sequence ID" value="CAI4046916.1"/>
    <property type="molecule type" value="Genomic_DNA"/>
</dbReference>
<keyword evidence="8" id="KW-0449">Lipoprotein</keyword>
<feature type="region of interest" description="Disordered" evidence="13">
    <location>
        <begin position="493"/>
        <end position="529"/>
    </location>
</feature>
<keyword evidence="2" id="KW-0808">Transferase</keyword>
<dbReference type="InterPro" id="IPR050187">
    <property type="entry name" value="Lipid_Phosphate_FormReg"/>
</dbReference>
<dbReference type="Gene3D" id="3.40.50.10330">
    <property type="entry name" value="Probable inorganic polyphosphate/atp-NAD kinase, domain 1"/>
    <property type="match status" value="1"/>
</dbReference>
<dbReference type="PANTHER" id="PTHR12358">
    <property type="entry name" value="SPHINGOSINE KINASE"/>
    <property type="match status" value="1"/>
</dbReference>
<organism evidence="15 16">
    <name type="scientific">Saccharomyces uvarum</name>
    <name type="common">Yeast</name>
    <name type="synonym">Saccharomyces bayanus var. uvarum</name>
    <dbReference type="NCBI Taxonomy" id="230603"/>
    <lineage>
        <taxon>Eukaryota</taxon>
        <taxon>Fungi</taxon>
        <taxon>Dikarya</taxon>
        <taxon>Ascomycota</taxon>
        <taxon>Saccharomycotina</taxon>
        <taxon>Saccharomycetes</taxon>
        <taxon>Saccharomycetales</taxon>
        <taxon>Saccharomycetaceae</taxon>
        <taxon>Saccharomyces</taxon>
    </lineage>
</organism>
<evidence type="ECO:0000256" key="12">
    <source>
        <dbReference type="ARBA" id="ARBA00052914"/>
    </source>
</evidence>
<dbReference type="InterPro" id="IPR017438">
    <property type="entry name" value="ATP-NAD_kinase_N"/>
</dbReference>
<evidence type="ECO:0000256" key="2">
    <source>
        <dbReference type="ARBA" id="ARBA00022679"/>
    </source>
</evidence>
<comment type="catalytic activity">
    <reaction evidence="9">
        <text>a sphingoid base + ATP = a sphingoid 1-phosphate + ADP + H(+)</text>
        <dbReference type="Rhea" id="RHEA:51496"/>
        <dbReference type="ChEBI" id="CHEBI:15378"/>
        <dbReference type="ChEBI" id="CHEBI:30616"/>
        <dbReference type="ChEBI" id="CHEBI:76941"/>
        <dbReference type="ChEBI" id="CHEBI:84410"/>
        <dbReference type="ChEBI" id="CHEBI:456216"/>
        <dbReference type="EC" id="2.7.1.91"/>
    </reaction>
</comment>
<sequence>MTLKSSKKRKGRSRHSRNKQITSAILTEEGIMIKPKTSSPYNYANRMADKRSSTSIDNNSRTSFQSNSDKNSIFETASLISCVTCLSDTDTIDRSETSTMDTSKDDLSGDPEVHYPSVNGQLPANTVIPYGRILDARYIDNESMRYHDALSSSTSPLNSPFSDISEQENVGDIETFQWQERKGNSLSRKNNSSSSLVSSRPSSIKLVEIIFARPRRHDVVPKRVSLLIDYKPHPSPHMKEDDDLVEEILNRSYKNTKRNKSIFVIINPFGGKGKAKKLFMTKAKPLLLASRCSIEVVYTKYPGHAVEIAEDMNIDKYDTVVCASGDGIPHEVMNGLYRRPDHVKAFNKLAITQIPCGSGNAMSVSCHWTNNPSYSTLCLIKSVETRIDLMCCSQPSYAREHPKISFLSQTYGLIAETDINTEFIRWMGPARFELGVAFNIIQKKRYPCDIYVKYAAKSKNELKTHYLEYKSKGSLECQHIAMNKHNEDCNNYNYDNDYDTDNEDDDGDGSEDEGIEEDCPNFYDSVNPSTDQITEEDFKIKYPLDEGVPCDWERLDPNISSNLGIFYTGKMPYVAADTKFFPAALPSDGTIDMVITDARTSLTRMAPILLGLDKGSHVLQPEVLHSKILAYKIVPKLANGLFSIDGEKFPLEPLQVEVMPRLCKTLLRNGRYVDTDFDSM</sequence>
<name>A0AA35J2Y2_SACUV</name>
<dbReference type="Pfam" id="PF00781">
    <property type="entry name" value="DAGK_cat"/>
    <property type="match status" value="1"/>
</dbReference>
<evidence type="ECO:0000313" key="15">
    <source>
        <dbReference type="EMBL" id="CAI4046916.1"/>
    </source>
</evidence>
<keyword evidence="3" id="KW-0547">Nucleotide-binding</keyword>
<comment type="subcellular location">
    <subcellularLocation>
        <location evidence="1">Golgi apparatus membrane</location>
        <topology evidence="1">Peripheral membrane protein</topology>
    </subcellularLocation>
</comment>
<keyword evidence="4" id="KW-0418">Kinase</keyword>
<keyword evidence="7" id="KW-0472">Membrane</keyword>
<proteinExistence type="predicted"/>
<evidence type="ECO:0000256" key="13">
    <source>
        <dbReference type="SAM" id="MobiDB-lite"/>
    </source>
</evidence>
<evidence type="ECO:0000256" key="11">
    <source>
        <dbReference type="ARBA" id="ARBA00052341"/>
    </source>
</evidence>
<dbReference type="SMART" id="SM00046">
    <property type="entry name" value="DAGKc"/>
    <property type="match status" value="1"/>
</dbReference>
<dbReference type="GO" id="GO:0019722">
    <property type="term" value="P:calcium-mediated signaling"/>
    <property type="evidence" value="ECO:0007669"/>
    <property type="project" value="UniProtKB-ARBA"/>
</dbReference>
<comment type="catalytic activity">
    <reaction evidence="12">
        <text>sphinganine + ATP = sphinganine 1-phosphate + ADP + H(+)</text>
        <dbReference type="Rhea" id="RHEA:15465"/>
        <dbReference type="ChEBI" id="CHEBI:15378"/>
        <dbReference type="ChEBI" id="CHEBI:30616"/>
        <dbReference type="ChEBI" id="CHEBI:57817"/>
        <dbReference type="ChEBI" id="CHEBI:57939"/>
        <dbReference type="ChEBI" id="CHEBI:456216"/>
        <dbReference type="EC" id="2.7.1.91"/>
    </reaction>
    <physiologicalReaction direction="left-to-right" evidence="12">
        <dbReference type="Rhea" id="RHEA:15466"/>
    </physiologicalReaction>
</comment>
<dbReference type="PROSITE" id="PS50146">
    <property type="entry name" value="DAGK"/>
    <property type="match status" value="1"/>
</dbReference>
<gene>
    <name evidence="15" type="primary">SUVC12G3000</name>
    <name evidence="15" type="ORF">SUVC_12G3000</name>
</gene>
<feature type="compositionally biased region" description="Acidic residues" evidence="13">
    <location>
        <begin position="496"/>
        <end position="519"/>
    </location>
</feature>
<evidence type="ECO:0000256" key="5">
    <source>
        <dbReference type="ARBA" id="ARBA00022840"/>
    </source>
</evidence>
<evidence type="ECO:0000259" key="14">
    <source>
        <dbReference type="PROSITE" id="PS50146"/>
    </source>
</evidence>
<evidence type="ECO:0000256" key="8">
    <source>
        <dbReference type="ARBA" id="ARBA00023139"/>
    </source>
</evidence>
<evidence type="ECO:0000256" key="7">
    <source>
        <dbReference type="ARBA" id="ARBA00023136"/>
    </source>
</evidence>
<dbReference type="GO" id="GO:0005524">
    <property type="term" value="F:ATP binding"/>
    <property type="evidence" value="ECO:0007669"/>
    <property type="project" value="UniProtKB-KW"/>
</dbReference>